<dbReference type="PANTHER" id="PTHR34724">
    <property type="entry name" value="OS12G0596101 PROTEIN"/>
    <property type="match status" value="1"/>
</dbReference>
<dbReference type="EMBL" id="BAAAOB010000001">
    <property type="protein sequence ID" value="GAA1781464.1"/>
    <property type="molecule type" value="Genomic_DNA"/>
</dbReference>
<name>A0ABP4XJJ8_9MICO</name>
<gene>
    <name evidence="1" type="ORF">GCM10009768_08050</name>
</gene>
<keyword evidence="2" id="KW-1185">Reference proteome</keyword>
<proteinExistence type="predicted"/>
<reference evidence="2" key="1">
    <citation type="journal article" date="2019" name="Int. J. Syst. Evol. Microbiol.">
        <title>The Global Catalogue of Microorganisms (GCM) 10K type strain sequencing project: providing services to taxonomists for standard genome sequencing and annotation.</title>
        <authorList>
            <consortium name="The Broad Institute Genomics Platform"/>
            <consortium name="The Broad Institute Genome Sequencing Center for Infectious Disease"/>
            <person name="Wu L."/>
            <person name="Ma J."/>
        </authorList>
    </citation>
    <scope>NUCLEOTIDE SEQUENCE [LARGE SCALE GENOMIC DNA]</scope>
    <source>
        <strain evidence="2">JCM 14736</strain>
    </source>
</reference>
<dbReference type="RefSeq" id="WP_344029637.1">
    <property type="nucleotide sequence ID" value="NZ_BAAAOB010000001.1"/>
</dbReference>
<evidence type="ECO:0000313" key="2">
    <source>
        <dbReference type="Proteomes" id="UP001500851"/>
    </source>
</evidence>
<sequence>MCRPTACKVCGKTTWAGCGQHVQQVKASVPASQWCSGSHSRAEIDAAAPERGGFLARLFGR</sequence>
<dbReference type="PANTHER" id="PTHR34724:SF2">
    <property type="entry name" value="OS12G0596101 PROTEIN"/>
    <property type="match status" value="1"/>
</dbReference>
<evidence type="ECO:0000313" key="1">
    <source>
        <dbReference type="EMBL" id="GAA1781464.1"/>
    </source>
</evidence>
<accession>A0ABP4XJJ8</accession>
<organism evidence="1 2">
    <name type="scientific">Leucobacter iarius</name>
    <dbReference type="NCBI Taxonomy" id="333963"/>
    <lineage>
        <taxon>Bacteria</taxon>
        <taxon>Bacillati</taxon>
        <taxon>Actinomycetota</taxon>
        <taxon>Actinomycetes</taxon>
        <taxon>Micrococcales</taxon>
        <taxon>Microbacteriaceae</taxon>
        <taxon>Leucobacter</taxon>
    </lineage>
</organism>
<protein>
    <submittedName>
        <fullName evidence="1">Uncharacterized protein</fullName>
    </submittedName>
</protein>
<comment type="caution">
    <text evidence="1">The sequence shown here is derived from an EMBL/GenBank/DDBJ whole genome shotgun (WGS) entry which is preliminary data.</text>
</comment>
<dbReference type="Proteomes" id="UP001500851">
    <property type="component" value="Unassembled WGS sequence"/>
</dbReference>